<comment type="similarity">
    <text evidence="3">Belongs to the DEAD box helicase family. DEAH subfamily.</text>
</comment>
<dbReference type="GO" id="GO:0005524">
    <property type="term" value="F:ATP binding"/>
    <property type="evidence" value="ECO:0007669"/>
    <property type="project" value="UniProtKB-KW"/>
</dbReference>
<evidence type="ECO:0000256" key="11">
    <source>
        <dbReference type="ARBA" id="ARBA00023004"/>
    </source>
</evidence>
<feature type="compositionally biased region" description="Polar residues" evidence="17">
    <location>
        <begin position="34"/>
        <end position="60"/>
    </location>
</feature>
<keyword evidence="4" id="KW-0004">4Fe-4S</keyword>
<evidence type="ECO:0000256" key="7">
    <source>
        <dbReference type="ARBA" id="ARBA00022763"/>
    </source>
</evidence>
<evidence type="ECO:0000256" key="12">
    <source>
        <dbReference type="ARBA" id="ARBA00023014"/>
    </source>
</evidence>
<evidence type="ECO:0000256" key="1">
    <source>
        <dbReference type="ARBA" id="ARBA00001966"/>
    </source>
</evidence>
<dbReference type="InterPro" id="IPR006554">
    <property type="entry name" value="Helicase-like_DEXD_c2"/>
</dbReference>
<dbReference type="GO" id="GO:0016818">
    <property type="term" value="F:hydrolase activity, acting on acid anhydrides, in phosphorus-containing anhydrides"/>
    <property type="evidence" value="ECO:0007669"/>
    <property type="project" value="InterPro"/>
</dbReference>
<evidence type="ECO:0000256" key="15">
    <source>
        <dbReference type="ARBA" id="ARBA00023242"/>
    </source>
</evidence>
<evidence type="ECO:0000256" key="17">
    <source>
        <dbReference type="SAM" id="MobiDB-lite"/>
    </source>
</evidence>
<dbReference type="InterPro" id="IPR006555">
    <property type="entry name" value="ATP-dep_Helicase_C"/>
</dbReference>
<keyword evidence="9" id="KW-0347">Helicase</keyword>
<dbReference type="GO" id="GO:0003677">
    <property type="term" value="F:DNA binding"/>
    <property type="evidence" value="ECO:0007669"/>
    <property type="project" value="InterPro"/>
</dbReference>
<evidence type="ECO:0000256" key="8">
    <source>
        <dbReference type="ARBA" id="ARBA00022801"/>
    </source>
</evidence>
<dbReference type="CDD" id="cd18788">
    <property type="entry name" value="SF2_C_XPD"/>
    <property type="match status" value="1"/>
</dbReference>
<feature type="domain" description="Helicase ATP-binding" evidence="18">
    <location>
        <begin position="99"/>
        <end position="370"/>
    </location>
</feature>
<dbReference type="NCBIfam" id="TIGR00604">
    <property type="entry name" value="rad3"/>
    <property type="match status" value="1"/>
</dbReference>
<evidence type="ECO:0000256" key="4">
    <source>
        <dbReference type="ARBA" id="ARBA00022485"/>
    </source>
</evidence>
<evidence type="ECO:0000256" key="6">
    <source>
        <dbReference type="ARBA" id="ARBA00022741"/>
    </source>
</evidence>
<feature type="compositionally biased region" description="Low complexity" evidence="17">
    <location>
        <begin position="479"/>
        <end position="495"/>
    </location>
</feature>
<evidence type="ECO:0000256" key="9">
    <source>
        <dbReference type="ARBA" id="ARBA00022806"/>
    </source>
</evidence>
<feature type="compositionally biased region" description="Basic and acidic residues" evidence="17">
    <location>
        <begin position="61"/>
        <end position="71"/>
    </location>
</feature>
<dbReference type="Pfam" id="PF13307">
    <property type="entry name" value="Helicase_C_2"/>
    <property type="match status" value="1"/>
</dbReference>
<dbReference type="InterPro" id="IPR045028">
    <property type="entry name" value="DinG/Rad3-like"/>
</dbReference>
<comment type="subcellular location">
    <subcellularLocation>
        <location evidence="2">Nucleus</location>
    </subcellularLocation>
</comment>
<dbReference type="Gene3D" id="3.40.50.300">
    <property type="entry name" value="P-loop containing nucleotide triphosphate hydrolases"/>
    <property type="match status" value="2"/>
</dbReference>
<dbReference type="SMART" id="SM00488">
    <property type="entry name" value="DEXDc2"/>
    <property type="match status" value="1"/>
</dbReference>
<keyword evidence="10" id="KW-0067">ATP-binding</keyword>
<comment type="caution">
    <text evidence="19">The sequence shown here is derived from an EMBL/GenBank/DDBJ whole genome shotgun (WGS) entry which is preliminary data.</text>
</comment>
<dbReference type="InterPro" id="IPR010614">
    <property type="entry name" value="RAD3-like_helicase_DEAD"/>
</dbReference>
<dbReference type="GO" id="GO:0005634">
    <property type="term" value="C:nucleus"/>
    <property type="evidence" value="ECO:0007669"/>
    <property type="project" value="UniProtKB-SubCell"/>
</dbReference>
<reference evidence="19" key="1">
    <citation type="submission" date="2022-08" db="EMBL/GenBank/DDBJ databases">
        <title>Novel sulphate-reducing endosymbionts in the free-living metamonad Anaeramoeba.</title>
        <authorList>
            <person name="Jerlstrom-Hultqvist J."/>
            <person name="Cepicka I."/>
            <person name="Gallot-Lavallee L."/>
            <person name="Salas-Leiva D."/>
            <person name="Curtis B.A."/>
            <person name="Zahonova K."/>
            <person name="Pipaliya S."/>
            <person name="Dacks J."/>
            <person name="Roger A.J."/>
        </authorList>
    </citation>
    <scope>NUCLEOTIDE SEQUENCE</scope>
    <source>
        <strain evidence="19">Busselton2</strain>
    </source>
</reference>
<feature type="region of interest" description="Disordered" evidence="17">
    <location>
        <begin position="1"/>
        <end position="71"/>
    </location>
</feature>
<dbReference type="Pfam" id="PF06733">
    <property type="entry name" value="DEAD_2"/>
    <property type="match status" value="1"/>
</dbReference>
<accession>A0AAV7YHI7</accession>
<keyword evidence="6" id="KW-0547">Nucleotide-binding</keyword>
<sequence>MNSNFPNLIPKQEQVTNCPNINKNQPNLKKEQNNSDNKPNSSSYSTATTTPVTVSKPQTQVKKELKQTDEKETKLKKETINVNQNQNKKTKQQYFYQIGKTRVVSPYSFYESQIMMSEKMIDGFENCKSCLLESPTGTGKSVVLLCTPLSWRLGHLLETSTAPKIFLSSHTHSQLKQLIRELKKTPHKPNMTLLASRKHYCINDRAKSKKNLNLMCRKFVRQKKCKYYQNFENHEMNHKAYKLSSKVWDMEDLIGLGESCEVCPYYLARALQKESDLIFCPYNYLIEPTIRKNLKIDLDNEVVIIDEAHNIENVCREVLDFSTDSKKLAITLRECKGISQRDQFVLKPLFDPMIALGFKVFNMINQLKRRMIKDRYGNKYFHSTGFPLLELLAQFEMSENKLKSTLINWKSILKQIGSKYQDNNNDLKKFPELSMLTQKLFEDFFDALYYIYRDPTTYALVIVEKPVERNQGNYHGRNSRYNNRNNNSSSSSRSSEMQQDQEIVSEFFLWCLSPKISYQDAFAKSRSVVLASGTLSPLKSFSSELGEAFNITLKAPHIINLKEQAHIANITRTLDGKFLTLNYKSLQSNKVLDSVGQIILNYCRIVPDGILVFFSSYTMRNKMVARWRKAGILESIRKTKQIFIEPNSSNQEFTKMIQDYYDIVDAQSGYGAICFAIYRGKVSEGLDFSDSRARATILLGIPFPSLKSLNIQEKKNYNTKYHDTKRLLDGNDWYELQAFRALNQAMGRCLRHKNDYGAILLIDDRFQNRGYKINLVDWIQNSINTYKNWNQCFHDLKQFFHSEKIKEIDVLNKRKNSFQNDLSRVQENNTFQLKNESNLIQNTALLNYSNQNLINQNSNLNPFLGNSRPYALNNTKFHNFSQGGNFNNQLMIANQNNSFLNQQQTAFGNVKTQNSNSNILNNSVNLLNSNSNLLNNRANLLNNRTNLLNNGTNLLNNNSNLLNDNWNAIKLEPKRKEKRKGRGKRKGKRKKDQQKKNSQVIINLCDDSSTGDSGESDSESDEIIDLNSKDLKINRKRLWQSEMGIEKGLPNLLKNKSKKKINHSKNENDRFQNQNYQKTHSNNNPFSNGILSTNNNIFSSSSTLINNSQNSFNGGNYNSTNTANVNYINNNSNSILSSSSIMSQSIGNNNFQQQQQQQQQQQTIQNEIFCSSCEKVVYSWQNNMENLDLVPKSCGIILEGEYQTFYVLGNQQQISNFNGEINKEKTQTDEYSLVLYQGAFCSCGVQVGIKILNSNQICLYHNFRSYTRSVQQRINNSNFDNHNSLKSAVKHEIIDID</sequence>
<evidence type="ECO:0000256" key="13">
    <source>
        <dbReference type="ARBA" id="ARBA00023204"/>
    </source>
</evidence>
<evidence type="ECO:0000256" key="16">
    <source>
        <dbReference type="ARBA" id="ARBA00082714"/>
    </source>
</evidence>
<dbReference type="GO" id="GO:0051539">
    <property type="term" value="F:4 iron, 4 sulfur cluster binding"/>
    <property type="evidence" value="ECO:0007669"/>
    <property type="project" value="UniProtKB-KW"/>
</dbReference>
<evidence type="ECO:0000313" key="20">
    <source>
        <dbReference type="Proteomes" id="UP001146793"/>
    </source>
</evidence>
<evidence type="ECO:0000256" key="10">
    <source>
        <dbReference type="ARBA" id="ARBA00022840"/>
    </source>
</evidence>
<feature type="compositionally biased region" description="Polar residues" evidence="17">
    <location>
        <begin position="13"/>
        <end position="27"/>
    </location>
</feature>
<feature type="compositionally biased region" description="Basic residues" evidence="17">
    <location>
        <begin position="976"/>
        <end position="993"/>
    </location>
</feature>
<dbReference type="PROSITE" id="PS51193">
    <property type="entry name" value="HELICASE_ATP_BIND_2"/>
    <property type="match status" value="1"/>
</dbReference>
<evidence type="ECO:0000256" key="3">
    <source>
        <dbReference type="ARBA" id="ARBA00008792"/>
    </source>
</evidence>
<keyword evidence="15" id="KW-0539">Nucleus</keyword>
<evidence type="ECO:0000313" key="19">
    <source>
        <dbReference type="EMBL" id="KAJ3427427.1"/>
    </source>
</evidence>
<feature type="region of interest" description="Disordered" evidence="17">
    <location>
        <begin position="471"/>
        <end position="496"/>
    </location>
</feature>
<evidence type="ECO:0000259" key="18">
    <source>
        <dbReference type="PROSITE" id="PS51193"/>
    </source>
</evidence>
<keyword evidence="5" id="KW-0479">Metal-binding</keyword>
<dbReference type="GO" id="GO:0003678">
    <property type="term" value="F:DNA helicase activity"/>
    <property type="evidence" value="ECO:0007669"/>
    <property type="project" value="InterPro"/>
</dbReference>
<evidence type="ECO:0000256" key="2">
    <source>
        <dbReference type="ARBA" id="ARBA00004123"/>
    </source>
</evidence>
<protein>
    <recommendedName>
        <fullName evidence="16">DNA 5'-3' helicase FANCJ</fullName>
    </recommendedName>
</protein>
<gene>
    <name evidence="19" type="ORF">M0812_27012</name>
</gene>
<dbReference type="SUPFAM" id="SSF52540">
    <property type="entry name" value="P-loop containing nucleoside triphosphate hydrolases"/>
    <property type="match status" value="1"/>
</dbReference>
<dbReference type="PANTHER" id="PTHR11472:SF47">
    <property type="entry name" value="FANCONI ANEMIA GROUP J PROTEIN"/>
    <property type="match status" value="1"/>
</dbReference>
<feature type="compositionally biased region" description="Acidic residues" evidence="17">
    <location>
        <begin position="1014"/>
        <end position="1023"/>
    </location>
</feature>
<keyword evidence="8" id="KW-0378">Hydrolase</keyword>
<dbReference type="PANTHER" id="PTHR11472">
    <property type="entry name" value="DNA REPAIR DEAD HELICASE RAD3/XP-D SUBFAMILY MEMBER"/>
    <property type="match status" value="1"/>
</dbReference>
<keyword evidence="11" id="KW-0408">Iron</keyword>
<dbReference type="GO" id="GO:1990918">
    <property type="term" value="P:double-strand break repair involved in meiotic recombination"/>
    <property type="evidence" value="ECO:0007669"/>
    <property type="project" value="TreeGrafter"/>
</dbReference>
<dbReference type="Proteomes" id="UP001146793">
    <property type="component" value="Unassembled WGS sequence"/>
</dbReference>
<dbReference type="EMBL" id="JANTQA010000063">
    <property type="protein sequence ID" value="KAJ3427427.1"/>
    <property type="molecule type" value="Genomic_DNA"/>
</dbReference>
<dbReference type="InterPro" id="IPR013020">
    <property type="entry name" value="Rad3/Chl1-like"/>
</dbReference>
<comment type="cofactor">
    <cofactor evidence="1">
        <name>[4Fe-4S] cluster</name>
        <dbReference type="ChEBI" id="CHEBI:49883"/>
    </cofactor>
</comment>
<dbReference type="GO" id="GO:0006289">
    <property type="term" value="P:nucleotide-excision repair"/>
    <property type="evidence" value="ECO:0007669"/>
    <property type="project" value="TreeGrafter"/>
</dbReference>
<dbReference type="SMART" id="SM00491">
    <property type="entry name" value="HELICc2"/>
    <property type="match status" value="1"/>
</dbReference>
<evidence type="ECO:0000256" key="14">
    <source>
        <dbReference type="ARBA" id="ARBA00023235"/>
    </source>
</evidence>
<keyword evidence="13" id="KW-0234">DNA repair</keyword>
<keyword evidence="7" id="KW-0227">DNA damage</keyword>
<keyword evidence="14" id="KW-0413">Isomerase</keyword>
<dbReference type="InterPro" id="IPR027417">
    <property type="entry name" value="P-loop_NTPase"/>
</dbReference>
<name>A0AAV7YHI7_9EUKA</name>
<dbReference type="InterPro" id="IPR014013">
    <property type="entry name" value="Helic_SF1/SF2_ATP-bd_DinG/Rad3"/>
</dbReference>
<dbReference type="FunFam" id="3.40.50.300:FF:000731">
    <property type="entry name" value="Fanconi anemia group J protein homolog"/>
    <property type="match status" value="1"/>
</dbReference>
<evidence type="ECO:0000256" key="5">
    <source>
        <dbReference type="ARBA" id="ARBA00022723"/>
    </source>
</evidence>
<proteinExistence type="inferred from homology"/>
<dbReference type="GO" id="GO:0046872">
    <property type="term" value="F:metal ion binding"/>
    <property type="evidence" value="ECO:0007669"/>
    <property type="project" value="UniProtKB-KW"/>
</dbReference>
<organism evidence="19 20">
    <name type="scientific">Anaeramoeba flamelloides</name>
    <dbReference type="NCBI Taxonomy" id="1746091"/>
    <lineage>
        <taxon>Eukaryota</taxon>
        <taxon>Metamonada</taxon>
        <taxon>Anaeramoebidae</taxon>
        <taxon>Anaeramoeba</taxon>
    </lineage>
</organism>
<feature type="region of interest" description="Disordered" evidence="17">
    <location>
        <begin position="971"/>
        <end position="1023"/>
    </location>
</feature>
<keyword evidence="12" id="KW-0411">Iron-sulfur</keyword>